<dbReference type="RefSeq" id="WP_253754623.1">
    <property type="nucleotide sequence ID" value="NZ_JAMZDZ010000001.1"/>
</dbReference>
<gene>
    <name evidence="1" type="ORF">ACFOZ4_11660</name>
</gene>
<dbReference type="Proteomes" id="UP001595816">
    <property type="component" value="Unassembled WGS sequence"/>
</dbReference>
<sequence>MIPHENASAAQIAETTIATSKEVMTDAAQTLVGEPGAYGGMGGEFAVFESDAVNGAVADASANVPAGNPKILESLFFGQSAKTQTAALSALADDVLHGVYALGNSVGVSADTYDEADRGADHTMDGVETSLTTTARDGLFP</sequence>
<proteinExistence type="predicted"/>
<name>A0ABV8LLV4_9ACTN</name>
<dbReference type="EMBL" id="JBHSAY010000006">
    <property type="protein sequence ID" value="MFC4131259.1"/>
    <property type="molecule type" value="Genomic_DNA"/>
</dbReference>
<evidence type="ECO:0008006" key="3">
    <source>
        <dbReference type="Google" id="ProtNLM"/>
    </source>
</evidence>
<keyword evidence="2" id="KW-1185">Reference proteome</keyword>
<organism evidence="1 2">
    <name type="scientific">Hamadaea flava</name>
    <dbReference type="NCBI Taxonomy" id="1742688"/>
    <lineage>
        <taxon>Bacteria</taxon>
        <taxon>Bacillati</taxon>
        <taxon>Actinomycetota</taxon>
        <taxon>Actinomycetes</taxon>
        <taxon>Micromonosporales</taxon>
        <taxon>Micromonosporaceae</taxon>
        <taxon>Hamadaea</taxon>
    </lineage>
</organism>
<reference evidence="2" key="1">
    <citation type="journal article" date="2019" name="Int. J. Syst. Evol. Microbiol.">
        <title>The Global Catalogue of Microorganisms (GCM) 10K type strain sequencing project: providing services to taxonomists for standard genome sequencing and annotation.</title>
        <authorList>
            <consortium name="The Broad Institute Genomics Platform"/>
            <consortium name="The Broad Institute Genome Sequencing Center for Infectious Disease"/>
            <person name="Wu L."/>
            <person name="Ma J."/>
        </authorList>
    </citation>
    <scope>NUCLEOTIDE SEQUENCE [LARGE SCALE GENOMIC DNA]</scope>
    <source>
        <strain evidence="2">CGMCC 4.7289</strain>
    </source>
</reference>
<evidence type="ECO:0000313" key="1">
    <source>
        <dbReference type="EMBL" id="MFC4131259.1"/>
    </source>
</evidence>
<protein>
    <recommendedName>
        <fullName evidence="3">PE domain-containing protein</fullName>
    </recommendedName>
</protein>
<comment type="caution">
    <text evidence="1">The sequence shown here is derived from an EMBL/GenBank/DDBJ whole genome shotgun (WGS) entry which is preliminary data.</text>
</comment>
<accession>A0ABV8LLV4</accession>
<evidence type="ECO:0000313" key="2">
    <source>
        <dbReference type="Proteomes" id="UP001595816"/>
    </source>
</evidence>